<gene>
    <name evidence="6" type="primary">Sun5</name>
    <name evidence="6" type="ORF">FREGRA_R04377</name>
</gene>
<evidence type="ECO:0000256" key="2">
    <source>
        <dbReference type="ARBA" id="ARBA00022692"/>
    </source>
</evidence>
<evidence type="ECO:0000313" key="7">
    <source>
        <dbReference type="Proteomes" id="UP000563060"/>
    </source>
</evidence>
<comment type="caution">
    <text evidence="6">The sequence shown here is derived from an EMBL/GenBank/DDBJ whole genome shotgun (WGS) entry which is preliminary data.</text>
</comment>
<dbReference type="AlphaFoldDB" id="A0A7L3ZF13"/>
<feature type="non-terminal residue" evidence="6">
    <location>
        <position position="102"/>
    </location>
</feature>
<keyword evidence="7" id="KW-1185">Reference proteome</keyword>
<dbReference type="GO" id="GO:0043495">
    <property type="term" value="F:protein-membrane adaptor activity"/>
    <property type="evidence" value="ECO:0007669"/>
    <property type="project" value="TreeGrafter"/>
</dbReference>
<evidence type="ECO:0000256" key="1">
    <source>
        <dbReference type="ARBA" id="ARBA00004540"/>
    </source>
</evidence>
<dbReference type="PROSITE" id="PS51469">
    <property type="entry name" value="SUN"/>
    <property type="match status" value="1"/>
</dbReference>
<dbReference type="PANTHER" id="PTHR12911:SF24">
    <property type="entry name" value="SUN DOMAIN-CONTAINING PROTEIN 3"/>
    <property type="match status" value="1"/>
</dbReference>
<dbReference type="InterPro" id="IPR012919">
    <property type="entry name" value="SUN_dom"/>
</dbReference>
<feature type="domain" description="SUN" evidence="5">
    <location>
        <begin position="1"/>
        <end position="92"/>
    </location>
</feature>
<dbReference type="GO" id="GO:0034993">
    <property type="term" value="C:meiotic nuclear membrane microtubule tethering complex"/>
    <property type="evidence" value="ECO:0007669"/>
    <property type="project" value="TreeGrafter"/>
</dbReference>
<dbReference type="EMBL" id="VZZT01013457">
    <property type="protein sequence ID" value="NXW12157.1"/>
    <property type="molecule type" value="Genomic_DNA"/>
</dbReference>
<name>A0A7L3ZF13_FREGA</name>
<evidence type="ECO:0000259" key="5">
    <source>
        <dbReference type="PROSITE" id="PS51469"/>
    </source>
</evidence>
<accession>A0A7L3ZF13</accession>
<protein>
    <submittedName>
        <fullName evidence="6">SUN5 protein</fullName>
    </submittedName>
</protein>
<dbReference type="Gene3D" id="2.60.120.260">
    <property type="entry name" value="Galactose-binding domain-like"/>
    <property type="match status" value="1"/>
</dbReference>
<feature type="non-terminal residue" evidence="6">
    <location>
        <position position="1"/>
    </location>
</feature>
<comment type="subcellular location">
    <subcellularLocation>
        <location evidence="1">Nucleus inner membrane</location>
    </subcellularLocation>
</comment>
<evidence type="ECO:0000256" key="3">
    <source>
        <dbReference type="ARBA" id="ARBA00022989"/>
    </source>
</evidence>
<dbReference type="GO" id="GO:0005637">
    <property type="term" value="C:nuclear inner membrane"/>
    <property type="evidence" value="ECO:0007669"/>
    <property type="project" value="UniProtKB-SubCell"/>
</dbReference>
<dbReference type="Pfam" id="PF07738">
    <property type="entry name" value="Sad1_UNC"/>
    <property type="match status" value="1"/>
</dbReference>
<evidence type="ECO:0000313" key="6">
    <source>
        <dbReference type="EMBL" id="NXW12157.1"/>
    </source>
</evidence>
<evidence type="ECO:0000256" key="4">
    <source>
        <dbReference type="ARBA" id="ARBA00023136"/>
    </source>
</evidence>
<dbReference type="Proteomes" id="UP000563060">
    <property type="component" value="Unassembled WGS sequence"/>
</dbReference>
<keyword evidence="3" id="KW-1133">Transmembrane helix</keyword>
<dbReference type="PANTHER" id="PTHR12911">
    <property type="entry name" value="SAD1/UNC-84-LIKE PROTEIN-RELATED"/>
    <property type="match status" value="1"/>
</dbReference>
<keyword evidence="4" id="KW-0472">Membrane</keyword>
<sequence length="102" mass="11517">IRARIWHEPFLVVESSLTCSLCFFSKGLDEEGKDETLLGTFTYAMQNEPTQTFPLQNGIPRAFWLLKLVIQSNWGKPGHTCIYRVQVHGKIVGTNAIGQTHV</sequence>
<organism evidence="6 7">
    <name type="scientific">Fregetta grallaria</name>
    <name type="common">White-bellied storm-petrel</name>
    <name type="synonym">Procellaria grallaria</name>
    <dbReference type="NCBI Taxonomy" id="79628"/>
    <lineage>
        <taxon>Eukaryota</taxon>
        <taxon>Metazoa</taxon>
        <taxon>Chordata</taxon>
        <taxon>Craniata</taxon>
        <taxon>Vertebrata</taxon>
        <taxon>Euteleostomi</taxon>
        <taxon>Archelosauria</taxon>
        <taxon>Archosauria</taxon>
        <taxon>Dinosauria</taxon>
        <taxon>Saurischia</taxon>
        <taxon>Theropoda</taxon>
        <taxon>Coelurosauria</taxon>
        <taxon>Aves</taxon>
        <taxon>Neognathae</taxon>
        <taxon>Neoaves</taxon>
        <taxon>Aequornithes</taxon>
        <taxon>Procellariiformes</taxon>
        <taxon>Hydrobatidae</taxon>
        <taxon>Fregetta</taxon>
    </lineage>
</organism>
<reference evidence="6 7" key="1">
    <citation type="submission" date="2019-09" db="EMBL/GenBank/DDBJ databases">
        <title>Bird 10,000 Genomes (B10K) Project - Family phase.</title>
        <authorList>
            <person name="Zhang G."/>
        </authorList>
    </citation>
    <scope>NUCLEOTIDE SEQUENCE [LARGE SCALE GENOMIC DNA]</scope>
    <source>
        <strain evidence="6">B10K-DU-006-09</strain>
        <tissue evidence="6">Muscle</tissue>
    </source>
</reference>
<dbReference type="InterPro" id="IPR045119">
    <property type="entry name" value="SUN1-5"/>
</dbReference>
<keyword evidence="2" id="KW-0812">Transmembrane</keyword>
<proteinExistence type="predicted"/>